<dbReference type="AlphaFoldDB" id="A0A7S3L2D8"/>
<organism evidence="2">
    <name type="scientific">Amphora coffeiformis</name>
    <dbReference type="NCBI Taxonomy" id="265554"/>
    <lineage>
        <taxon>Eukaryota</taxon>
        <taxon>Sar</taxon>
        <taxon>Stramenopiles</taxon>
        <taxon>Ochrophyta</taxon>
        <taxon>Bacillariophyta</taxon>
        <taxon>Bacillariophyceae</taxon>
        <taxon>Bacillariophycidae</taxon>
        <taxon>Thalassiophysales</taxon>
        <taxon>Catenulaceae</taxon>
        <taxon>Amphora</taxon>
    </lineage>
</organism>
<protein>
    <submittedName>
        <fullName evidence="2">Uncharacterized protein</fullName>
    </submittedName>
</protein>
<feature type="compositionally biased region" description="Basic and acidic residues" evidence="1">
    <location>
        <begin position="201"/>
        <end position="226"/>
    </location>
</feature>
<accession>A0A7S3L2D8</accession>
<evidence type="ECO:0000256" key="1">
    <source>
        <dbReference type="SAM" id="MobiDB-lite"/>
    </source>
</evidence>
<feature type="compositionally biased region" description="Acidic residues" evidence="1">
    <location>
        <begin position="227"/>
        <end position="239"/>
    </location>
</feature>
<name>A0A7S3L2D8_9STRA</name>
<sequence>MEAFPMDSIQQRLSAGLAIKGGGRGSLTRCVGRLGQLIVAQQQQQQETSDDATRQALAREIQAVYVELTKLALLAKRQRAELEGLPAEDSLDAAVRDAQGTVQELRSTHQHAKQTVACQREYEALAKVAATRYPTPRRVSQAQMDVVDKATRAAQDESTQLDAQRQVREKQFAALMQCMADLKQSLTEPLHVEVDANTSSSKEKTSADEDAMDVDKAQEGEGHDGGAENDEDGELYSDL</sequence>
<dbReference type="EMBL" id="HBIM01006568">
    <property type="protein sequence ID" value="CAE0407791.1"/>
    <property type="molecule type" value="Transcribed_RNA"/>
</dbReference>
<reference evidence="2" key="1">
    <citation type="submission" date="2021-01" db="EMBL/GenBank/DDBJ databases">
        <authorList>
            <person name="Corre E."/>
            <person name="Pelletier E."/>
            <person name="Niang G."/>
            <person name="Scheremetjew M."/>
            <person name="Finn R."/>
            <person name="Kale V."/>
            <person name="Holt S."/>
            <person name="Cochrane G."/>
            <person name="Meng A."/>
            <person name="Brown T."/>
            <person name="Cohen L."/>
        </authorList>
    </citation>
    <scope>NUCLEOTIDE SEQUENCE</scope>
    <source>
        <strain evidence="2">CCMP127</strain>
    </source>
</reference>
<feature type="region of interest" description="Disordered" evidence="1">
    <location>
        <begin position="191"/>
        <end position="239"/>
    </location>
</feature>
<gene>
    <name evidence="2" type="ORF">ACOF00016_LOCUS5582</name>
</gene>
<evidence type="ECO:0000313" key="2">
    <source>
        <dbReference type="EMBL" id="CAE0407791.1"/>
    </source>
</evidence>
<proteinExistence type="predicted"/>